<sequence length="143" mass="15830">MASSMASSLLPLKPLISVFPKSLRPTSRLFATKAFIQSLRRFHPGPVRHVVYPSISYVNEEGIHSREDMPGVGKEDVEMSVGKNQLIVKGNRKMEEEVGGGTVVYWATYDLAAEHIKDYDLSQVKAVIKNGVLNVFVPTVKDS</sequence>
<name>A0ACC0MGU5_RHOML</name>
<evidence type="ECO:0000313" key="2">
    <source>
        <dbReference type="Proteomes" id="UP001062846"/>
    </source>
</evidence>
<accession>A0ACC0MGU5</accession>
<proteinExistence type="predicted"/>
<organism evidence="1 2">
    <name type="scientific">Rhododendron molle</name>
    <name type="common">Chinese azalea</name>
    <name type="synonym">Azalea mollis</name>
    <dbReference type="NCBI Taxonomy" id="49168"/>
    <lineage>
        <taxon>Eukaryota</taxon>
        <taxon>Viridiplantae</taxon>
        <taxon>Streptophyta</taxon>
        <taxon>Embryophyta</taxon>
        <taxon>Tracheophyta</taxon>
        <taxon>Spermatophyta</taxon>
        <taxon>Magnoliopsida</taxon>
        <taxon>eudicotyledons</taxon>
        <taxon>Gunneridae</taxon>
        <taxon>Pentapetalae</taxon>
        <taxon>asterids</taxon>
        <taxon>Ericales</taxon>
        <taxon>Ericaceae</taxon>
        <taxon>Ericoideae</taxon>
        <taxon>Rhodoreae</taxon>
        <taxon>Rhododendron</taxon>
    </lineage>
</organism>
<gene>
    <name evidence="1" type="ORF">RHMOL_Rhmol09G0250100</name>
</gene>
<reference evidence="1" key="1">
    <citation type="submission" date="2022-02" db="EMBL/GenBank/DDBJ databases">
        <title>Plant Genome Project.</title>
        <authorList>
            <person name="Zhang R.-G."/>
        </authorList>
    </citation>
    <scope>NUCLEOTIDE SEQUENCE</scope>
    <source>
        <strain evidence="1">AT1</strain>
    </source>
</reference>
<protein>
    <submittedName>
        <fullName evidence="1">Uncharacterized protein</fullName>
    </submittedName>
</protein>
<dbReference type="Proteomes" id="UP001062846">
    <property type="component" value="Chromosome 9"/>
</dbReference>
<evidence type="ECO:0000313" key="1">
    <source>
        <dbReference type="EMBL" id="KAI8540273.1"/>
    </source>
</evidence>
<keyword evidence="2" id="KW-1185">Reference proteome</keyword>
<comment type="caution">
    <text evidence="1">The sequence shown here is derived from an EMBL/GenBank/DDBJ whole genome shotgun (WGS) entry which is preliminary data.</text>
</comment>
<dbReference type="EMBL" id="CM046396">
    <property type="protein sequence ID" value="KAI8540273.1"/>
    <property type="molecule type" value="Genomic_DNA"/>
</dbReference>